<dbReference type="RefSeq" id="WP_212563243.1">
    <property type="nucleotide sequence ID" value="NZ_SPSG02000040.1"/>
</dbReference>
<name>A0A9X8YLV6_SERMA</name>
<protein>
    <submittedName>
        <fullName evidence="2">Uncharacterized protein</fullName>
    </submittedName>
</protein>
<feature type="region of interest" description="Disordered" evidence="1">
    <location>
        <begin position="80"/>
        <end position="105"/>
    </location>
</feature>
<accession>A0A9X8YLV6</accession>
<organism evidence="2">
    <name type="scientific">Serratia marcescens</name>
    <dbReference type="NCBI Taxonomy" id="615"/>
    <lineage>
        <taxon>Bacteria</taxon>
        <taxon>Pseudomonadati</taxon>
        <taxon>Pseudomonadota</taxon>
        <taxon>Gammaproteobacteria</taxon>
        <taxon>Enterobacterales</taxon>
        <taxon>Yersiniaceae</taxon>
        <taxon>Serratia</taxon>
    </lineage>
</organism>
<evidence type="ECO:0000256" key="1">
    <source>
        <dbReference type="SAM" id="MobiDB-lite"/>
    </source>
</evidence>
<dbReference type="EMBL" id="SPSG01004307">
    <property type="protein sequence ID" value="TFU39548.1"/>
    <property type="molecule type" value="Genomic_DNA"/>
</dbReference>
<reference evidence="2" key="1">
    <citation type="submission" date="2019-03" db="EMBL/GenBank/DDBJ databases">
        <title>Serratia marcescens strain N2 draft genome.</title>
        <authorList>
            <person name="Yassin A."/>
            <person name="El-Kenawy N."/>
            <person name="Youssef N.H."/>
        </authorList>
    </citation>
    <scope>NUCLEOTIDE SEQUENCE [LARGE SCALE GENOMIC DNA]</scope>
    <source>
        <strain evidence="2">N2</strain>
    </source>
</reference>
<proteinExistence type="predicted"/>
<sequence length="118" mass="13167">MPNPLKTIMPAVYCQADEGWIQEQLLRFSPSARHRIVALYADVYQQAWDSEPVSFRQENRARHEANTRLRRFVTHHAQAAAGLTEKPPLSKAQAQRGVADGLVGNSGQEVAEGMLDGR</sequence>
<dbReference type="AlphaFoldDB" id="A0A9X8YLV6"/>
<comment type="caution">
    <text evidence="2">The sequence shown here is derived from an EMBL/GenBank/DDBJ whole genome shotgun (WGS) entry which is preliminary data.</text>
</comment>
<evidence type="ECO:0000313" key="2">
    <source>
        <dbReference type="EMBL" id="TFU39548.1"/>
    </source>
</evidence>
<gene>
    <name evidence="2" type="ORF">E0L31_30570</name>
</gene>